<evidence type="ECO:0000313" key="1">
    <source>
        <dbReference type="EMBL" id="KGT81544.1"/>
    </source>
</evidence>
<dbReference type="EMBL" id="JRPN01000001">
    <property type="protein sequence ID" value="KGT81544.1"/>
    <property type="molecule type" value="Genomic_DNA"/>
</dbReference>
<sequence>MRICAKQTLANGLFNERERFLGLSRFGFRNLGAKLYGRQLILLSFNAALGLLQRSASILQLTFGGDGEFTLCPLGGLRSPFGQPQSFQGARAKRLGTGFGLAGVLLHIAEDIGRLIYQIESCCSLVWCQR</sequence>
<evidence type="ECO:0000313" key="2">
    <source>
        <dbReference type="Proteomes" id="UP000030377"/>
    </source>
</evidence>
<gene>
    <name evidence="1" type="ORF">MA20_02005</name>
</gene>
<comment type="caution">
    <text evidence="1">The sequence shown here is derived from an EMBL/GenBank/DDBJ whole genome shotgun (WGS) entry which is preliminary data.</text>
</comment>
<dbReference type="AlphaFoldDB" id="A0A0A3Y7P0"/>
<name>A0A0A3Y7P0_BRAJP</name>
<accession>A0A0A3Y7P0</accession>
<dbReference type="Proteomes" id="UP000030377">
    <property type="component" value="Unassembled WGS sequence"/>
</dbReference>
<organism evidence="1 2">
    <name type="scientific">Bradyrhizobium japonicum</name>
    <dbReference type="NCBI Taxonomy" id="375"/>
    <lineage>
        <taxon>Bacteria</taxon>
        <taxon>Pseudomonadati</taxon>
        <taxon>Pseudomonadota</taxon>
        <taxon>Alphaproteobacteria</taxon>
        <taxon>Hyphomicrobiales</taxon>
        <taxon>Nitrobacteraceae</taxon>
        <taxon>Bradyrhizobium</taxon>
    </lineage>
</organism>
<proteinExistence type="predicted"/>
<reference evidence="1 2" key="1">
    <citation type="submission" date="2014-09" db="EMBL/GenBank/DDBJ databases">
        <title>Draft genome of Bradyrhizobium japonicum Is-34.</title>
        <authorList>
            <person name="Tsurumaru H."/>
            <person name="Yamakawa T."/>
            <person name="Hashimoto S."/>
            <person name="Okizaki K."/>
            <person name="Kanesaki Y."/>
            <person name="Yoshikawa H."/>
            <person name="Yajima S."/>
        </authorList>
    </citation>
    <scope>NUCLEOTIDE SEQUENCE [LARGE SCALE GENOMIC DNA]</scope>
    <source>
        <strain evidence="1 2">Is-34</strain>
    </source>
</reference>
<protein>
    <submittedName>
        <fullName evidence="1">Uncharacterized protein</fullName>
    </submittedName>
</protein>